<dbReference type="Gene3D" id="2.60.40.1180">
    <property type="entry name" value="Golgi alpha-mannosidase II"/>
    <property type="match status" value="1"/>
</dbReference>
<proteinExistence type="inferred from homology"/>
<dbReference type="CDD" id="cd14792">
    <property type="entry name" value="GH27"/>
    <property type="match status" value="1"/>
</dbReference>
<dbReference type="InterPro" id="IPR002241">
    <property type="entry name" value="Glyco_hydro_27"/>
</dbReference>
<feature type="domain" description="Alpha galactosidase C-terminal" evidence="7">
    <location>
        <begin position="314"/>
        <end position="388"/>
    </location>
</feature>
<dbReference type="Pfam" id="PF16499">
    <property type="entry name" value="Melibiase_2"/>
    <property type="match status" value="1"/>
</dbReference>
<dbReference type="GO" id="GO:0016787">
    <property type="term" value="F:hydrolase activity"/>
    <property type="evidence" value="ECO:0007669"/>
    <property type="project" value="UniProtKB-KW"/>
</dbReference>
<evidence type="ECO:0000313" key="9">
    <source>
        <dbReference type="Proteomes" id="UP001430193"/>
    </source>
</evidence>
<dbReference type="InterPro" id="IPR017853">
    <property type="entry name" value="GH"/>
</dbReference>
<feature type="signal peptide" evidence="6">
    <location>
        <begin position="1"/>
        <end position="17"/>
    </location>
</feature>
<evidence type="ECO:0000256" key="4">
    <source>
        <dbReference type="ARBA" id="ARBA00023295"/>
    </source>
</evidence>
<dbReference type="PANTHER" id="PTHR11452">
    <property type="entry name" value="ALPHA-GALACTOSIDASE/ALPHA-N-ACETYLGALACTOSAMINIDASE"/>
    <property type="match status" value="1"/>
</dbReference>
<dbReference type="Gene3D" id="3.20.20.70">
    <property type="entry name" value="Aldolase class I"/>
    <property type="match status" value="1"/>
</dbReference>
<protein>
    <recommendedName>
        <fullName evidence="5">Alpha-galactosidase</fullName>
        <ecNumber evidence="5">3.2.1.22</ecNumber>
    </recommendedName>
    <alternativeName>
        <fullName evidence="5">Melibiase</fullName>
    </alternativeName>
</protein>
<feature type="chain" id="PRO_5046620832" description="Alpha-galactosidase" evidence="6">
    <location>
        <begin position="18"/>
        <end position="394"/>
    </location>
</feature>
<evidence type="ECO:0000259" key="7">
    <source>
        <dbReference type="Pfam" id="PF17801"/>
    </source>
</evidence>
<keyword evidence="4 5" id="KW-0326">Glycosidase</keyword>
<dbReference type="InterPro" id="IPR013780">
    <property type="entry name" value="Glyco_hydro_b"/>
</dbReference>
<dbReference type="Pfam" id="PF17801">
    <property type="entry name" value="Melibiase_C"/>
    <property type="match status" value="1"/>
</dbReference>
<sequence>MGWLGLVLSLLAWPAFAAGPADHAALAPTPPMGWNSWNHFGADVTDADIRHAADELVSSGMAAAGYRYVIIDDGWQGQRDAQGELHSNTKFPDMKSLADYVHGKGLKFGIYSSPGEKTCGGYTGSLGHEAQDARLFASWGVDYLKYDLCSFRRHLDGKTEAEQTAMMKAAYRLMRQQLDATGRPIVYALCNYGWGRVWEWGAEVGGNLWRTTDDIRANYESMMFNANAQLGLQRYAGPGHWNDADMLEIGNKGLDEPETQRTHLTLWAMLAAPLIAGNDLSAMSADTRDVLTDKEVLAIDQDPRGAPGNRVMQEGPIQLWARPLADGTLAVALVNTLNHSLNATLDFKALGLTGSVQAHDVWQHRDLGRIDQQHVFEVPSLGVVLLKIGKPQAH</sequence>
<keyword evidence="5" id="KW-1015">Disulfide bond</keyword>
<accession>A0ABS2KA12</accession>
<dbReference type="Proteomes" id="UP001430193">
    <property type="component" value="Unassembled WGS sequence"/>
</dbReference>
<dbReference type="InterPro" id="IPR013785">
    <property type="entry name" value="Aldolase_TIM"/>
</dbReference>
<reference evidence="8" key="1">
    <citation type="submission" date="2020-10" db="EMBL/GenBank/DDBJ databases">
        <title>Phylogeny of dyella-like bacteria.</title>
        <authorList>
            <person name="Fu J."/>
        </authorList>
    </citation>
    <scope>NUCLEOTIDE SEQUENCE</scope>
    <source>
        <strain evidence="8">DHON07</strain>
    </source>
</reference>
<organism evidence="8 9">
    <name type="scientific">Dyella mobilis</name>
    <dbReference type="NCBI Taxonomy" id="1849582"/>
    <lineage>
        <taxon>Bacteria</taxon>
        <taxon>Pseudomonadati</taxon>
        <taxon>Pseudomonadota</taxon>
        <taxon>Gammaproteobacteria</taxon>
        <taxon>Lysobacterales</taxon>
        <taxon>Rhodanobacteraceae</taxon>
        <taxon>Dyella</taxon>
    </lineage>
</organism>
<evidence type="ECO:0000256" key="2">
    <source>
        <dbReference type="ARBA" id="ARBA00022729"/>
    </source>
</evidence>
<dbReference type="InterPro" id="IPR041233">
    <property type="entry name" value="Melibiase_C"/>
</dbReference>
<name>A0ABS2KA12_9GAMM</name>
<comment type="caution">
    <text evidence="8">The sequence shown here is derived from an EMBL/GenBank/DDBJ whole genome shotgun (WGS) entry which is preliminary data.</text>
</comment>
<dbReference type="EMBL" id="JADIKF010000029">
    <property type="protein sequence ID" value="MBM7128026.1"/>
    <property type="molecule type" value="Genomic_DNA"/>
</dbReference>
<comment type="catalytic activity">
    <reaction evidence="5">
        <text>Hydrolysis of terminal, non-reducing alpha-D-galactose residues in alpha-D-galactosides, including galactose oligosaccharides, galactomannans and galactolipids.</text>
        <dbReference type="EC" id="3.2.1.22"/>
    </reaction>
</comment>
<evidence type="ECO:0000256" key="3">
    <source>
        <dbReference type="ARBA" id="ARBA00022801"/>
    </source>
</evidence>
<comment type="similarity">
    <text evidence="1 5">Belongs to the glycosyl hydrolase 27 family.</text>
</comment>
<dbReference type="PRINTS" id="PR00740">
    <property type="entry name" value="GLHYDRLASE27"/>
</dbReference>
<dbReference type="PANTHER" id="PTHR11452:SF75">
    <property type="entry name" value="ALPHA-GALACTOSIDASE MEL1"/>
    <property type="match status" value="1"/>
</dbReference>
<keyword evidence="9" id="KW-1185">Reference proteome</keyword>
<keyword evidence="3 5" id="KW-0378">Hydrolase</keyword>
<evidence type="ECO:0000256" key="1">
    <source>
        <dbReference type="ARBA" id="ARBA00009743"/>
    </source>
</evidence>
<dbReference type="SUPFAM" id="SSF51011">
    <property type="entry name" value="Glycosyl hydrolase domain"/>
    <property type="match status" value="1"/>
</dbReference>
<evidence type="ECO:0000256" key="6">
    <source>
        <dbReference type="SAM" id="SignalP"/>
    </source>
</evidence>
<dbReference type="EC" id="3.2.1.22" evidence="5"/>
<gene>
    <name evidence="8" type="ORF">ISS99_00685</name>
</gene>
<dbReference type="SUPFAM" id="SSF51445">
    <property type="entry name" value="(Trans)glycosidases"/>
    <property type="match status" value="1"/>
</dbReference>
<dbReference type="PROSITE" id="PS00512">
    <property type="entry name" value="ALPHA_GALACTOSIDASE"/>
    <property type="match status" value="1"/>
</dbReference>
<evidence type="ECO:0000256" key="5">
    <source>
        <dbReference type="RuleBase" id="RU361168"/>
    </source>
</evidence>
<evidence type="ECO:0000313" key="8">
    <source>
        <dbReference type="EMBL" id="MBM7128026.1"/>
    </source>
</evidence>
<dbReference type="InterPro" id="IPR000111">
    <property type="entry name" value="Glyco_hydro_27/36_CS"/>
</dbReference>
<keyword evidence="2 6" id="KW-0732">Signal</keyword>